<protein>
    <submittedName>
        <fullName evidence="2">Uncharacterized protein</fullName>
    </submittedName>
</protein>
<evidence type="ECO:0000256" key="1">
    <source>
        <dbReference type="SAM" id="MobiDB-lite"/>
    </source>
</evidence>
<sequence>MVELDPRYVADNVQLGYAATVHRSQGVTVDTAHAVLDASVDRSTAYVALTRGRLRNTAWLVVEDDQTTTDVLDTIASRTADNVTVLDAAAREARAAADPVRMRDIYADLATTADRIRWSRHLDDLVRGRHIPPAAGRATASQQFPDVVGRLTGLEAAGVDVDTLLRDLTTGIGRPEDPAAEIATRIDQWSDQHPTVLDPDHHGPLSDLDDQALTGLADRAGRQAQAAAGRAQARHSAQPADVGGSEPAPAWTHRPYGDLTDTELSQRIREAVGESFAHAVDSPAREPDAGADQAVSQMLAERDTRAAMDPGHRRAEDAQRWEVSHLDGRPVDIRDAMRHVDRSARAAAVVAREVSEEQARRRWRRAPTSRQDAGHETGVGEGLTQWAAPTAAIGDRRTPSTWRDALVAQRQRLDEAVTQAGRDALGTAGWAQGLTRPQEVTTRQWQRAVGEVATWRAANHVGGHYPLELTAENGTTPHDAGVHQLARALARHQHKDDPDGQAASPGSRQAAARRRQATSEALRRARRALSEQREQARSQQQRSTTQRPTTRPPRSTPGGPRL</sequence>
<feature type="region of interest" description="Disordered" evidence="1">
    <location>
        <begin position="221"/>
        <end position="258"/>
    </location>
</feature>
<feature type="compositionally biased region" description="Low complexity" evidence="1">
    <location>
        <begin position="501"/>
        <end position="510"/>
    </location>
</feature>
<proteinExistence type="predicted"/>
<dbReference type="CDD" id="cd18809">
    <property type="entry name" value="SF1_C_RecD"/>
    <property type="match status" value="1"/>
</dbReference>
<gene>
    <name evidence="2" type="ORF">D5R93_02270</name>
</gene>
<keyword evidence="3" id="KW-1185">Reference proteome</keyword>
<feature type="region of interest" description="Disordered" evidence="1">
    <location>
        <begin position="488"/>
        <end position="562"/>
    </location>
</feature>
<organism evidence="2 3">
    <name type="scientific">Actinomyces lilanjuaniae</name>
    <dbReference type="NCBI Taxonomy" id="2321394"/>
    <lineage>
        <taxon>Bacteria</taxon>
        <taxon>Bacillati</taxon>
        <taxon>Actinomycetota</taxon>
        <taxon>Actinomycetes</taxon>
        <taxon>Actinomycetales</taxon>
        <taxon>Actinomycetaceae</taxon>
        <taxon>Actinomyces</taxon>
    </lineage>
</organism>
<dbReference type="Gene3D" id="3.40.50.300">
    <property type="entry name" value="P-loop containing nucleotide triphosphate hydrolases"/>
    <property type="match status" value="1"/>
</dbReference>
<dbReference type="EMBL" id="CP032514">
    <property type="protein sequence ID" value="AYD89173.1"/>
    <property type="molecule type" value="Genomic_DNA"/>
</dbReference>
<dbReference type="Proteomes" id="UP000273001">
    <property type="component" value="Chromosome"/>
</dbReference>
<evidence type="ECO:0000313" key="3">
    <source>
        <dbReference type="Proteomes" id="UP000273001"/>
    </source>
</evidence>
<accession>A0ABN5PLS9</accession>
<feature type="compositionally biased region" description="Low complexity" evidence="1">
    <location>
        <begin position="222"/>
        <end position="238"/>
    </location>
</feature>
<dbReference type="SUPFAM" id="SSF52540">
    <property type="entry name" value="P-loop containing nucleoside triphosphate hydrolases"/>
    <property type="match status" value="1"/>
</dbReference>
<feature type="compositionally biased region" description="Low complexity" evidence="1">
    <location>
        <begin position="537"/>
        <end position="549"/>
    </location>
</feature>
<dbReference type="InterPro" id="IPR027417">
    <property type="entry name" value="P-loop_NTPase"/>
</dbReference>
<feature type="region of interest" description="Disordered" evidence="1">
    <location>
        <begin position="186"/>
        <end position="209"/>
    </location>
</feature>
<evidence type="ECO:0000313" key="2">
    <source>
        <dbReference type="EMBL" id="AYD89173.1"/>
    </source>
</evidence>
<reference evidence="2 3" key="1">
    <citation type="submission" date="2018-09" db="EMBL/GenBank/DDBJ databases">
        <authorList>
            <person name="Li J."/>
        </authorList>
    </citation>
    <scope>NUCLEOTIDE SEQUENCE [LARGE SCALE GENOMIC DNA]</scope>
    <source>
        <strain evidence="2 3">2129</strain>
    </source>
</reference>
<name>A0ABN5PLS9_9ACTO</name>